<accession>A0A9W9IMJ2</accession>
<name>A0A9W9IMJ2_9EURO</name>
<evidence type="ECO:0000313" key="1">
    <source>
        <dbReference type="EMBL" id="KAJ5181739.1"/>
    </source>
</evidence>
<evidence type="ECO:0000313" key="2">
    <source>
        <dbReference type="Proteomes" id="UP001150942"/>
    </source>
</evidence>
<protein>
    <submittedName>
        <fullName evidence="1">Uncharacterized protein</fullName>
    </submittedName>
</protein>
<dbReference type="OrthoDB" id="4276527at2759"/>
<dbReference type="AlphaFoldDB" id="A0A9W9IMJ2"/>
<gene>
    <name evidence="1" type="ORF">N7449_011886</name>
</gene>
<reference evidence="1" key="2">
    <citation type="journal article" date="2023" name="IMA Fungus">
        <title>Comparative genomic study of the Penicillium genus elucidates a diverse pangenome and 15 lateral gene transfer events.</title>
        <authorList>
            <person name="Petersen C."/>
            <person name="Sorensen T."/>
            <person name="Nielsen M.R."/>
            <person name="Sondergaard T.E."/>
            <person name="Sorensen J.L."/>
            <person name="Fitzpatrick D.A."/>
            <person name="Frisvad J.C."/>
            <person name="Nielsen K.L."/>
        </authorList>
    </citation>
    <scope>NUCLEOTIDE SEQUENCE</scope>
    <source>
        <strain evidence="1">IBT 20477</strain>
    </source>
</reference>
<dbReference type="EMBL" id="JAPQKQ010000009">
    <property type="protein sequence ID" value="KAJ5181739.1"/>
    <property type="molecule type" value="Genomic_DNA"/>
</dbReference>
<reference evidence="1" key="1">
    <citation type="submission" date="2022-11" db="EMBL/GenBank/DDBJ databases">
        <authorList>
            <person name="Petersen C."/>
        </authorList>
    </citation>
    <scope>NUCLEOTIDE SEQUENCE</scope>
    <source>
        <strain evidence="1">IBT 20477</strain>
    </source>
</reference>
<sequence>MTTDTEEVLRDKLIRLRISGGASGVGEGPVTSQSTLDEFIKTTLQPALHAQQILELIHDWPEERFENFQRLLCGTRNFPCILLLNPKNDHLPFDEMVEATRTLKWLENTLEEIGLRLDDVIIIDLFPMLANEWLEEHPEKRDQVIPEMFGLTLDFIRDFKLPIVLVNAFALFRMNAGVHSTMT</sequence>
<organism evidence="1 2">
    <name type="scientific">Penicillium cf. viridicatum</name>
    <dbReference type="NCBI Taxonomy" id="2972119"/>
    <lineage>
        <taxon>Eukaryota</taxon>
        <taxon>Fungi</taxon>
        <taxon>Dikarya</taxon>
        <taxon>Ascomycota</taxon>
        <taxon>Pezizomycotina</taxon>
        <taxon>Eurotiomycetes</taxon>
        <taxon>Eurotiomycetidae</taxon>
        <taxon>Eurotiales</taxon>
        <taxon>Aspergillaceae</taxon>
        <taxon>Penicillium</taxon>
    </lineage>
</organism>
<proteinExistence type="predicted"/>
<keyword evidence="2" id="KW-1185">Reference proteome</keyword>
<comment type="caution">
    <text evidence="1">The sequence shown here is derived from an EMBL/GenBank/DDBJ whole genome shotgun (WGS) entry which is preliminary data.</text>
</comment>
<dbReference type="Proteomes" id="UP001150942">
    <property type="component" value="Unassembled WGS sequence"/>
</dbReference>